<dbReference type="Proteomes" id="UP001156905">
    <property type="component" value="Unassembled WGS sequence"/>
</dbReference>
<dbReference type="PROSITE" id="PS00134">
    <property type="entry name" value="TRYPSIN_HIS"/>
    <property type="match status" value="1"/>
</dbReference>
<name>A0ABQ6AX36_9BRAD</name>
<dbReference type="PANTHER" id="PTHR24276:SF98">
    <property type="entry name" value="FI18310P1-RELATED"/>
    <property type="match status" value="1"/>
</dbReference>
<evidence type="ECO:0000313" key="6">
    <source>
        <dbReference type="Proteomes" id="UP001156905"/>
    </source>
</evidence>
<feature type="domain" description="Peptidase S1" evidence="4">
    <location>
        <begin position="22"/>
        <end position="247"/>
    </location>
</feature>
<dbReference type="PANTHER" id="PTHR24276">
    <property type="entry name" value="POLYSERASE-RELATED"/>
    <property type="match status" value="1"/>
</dbReference>
<feature type="signal peptide" evidence="3">
    <location>
        <begin position="1"/>
        <end position="21"/>
    </location>
</feature>
<dbReference type="SUPFAM" id="SSF50494">
    <property type="entry name" value="Trypsin-like serine proteases"/>
    <property type="match status" value="1"/>
</dbReference>
<dbReference type="InterPro" id="IPR018114">
    <property type="entry name" value="TRYPSIN_HIS"/>
</dbReference>
<feature type="chain" id="PRO_5046500602" description="Peptidase S1 domain-containing protein" evidence="3">
    <location>
        <begin position="22"/>
        <end position="253"/>
    </location>
</feature>
<dbReference type="PROSITE" id="PS50240">
    <property type="entry name" value="TRYPSIN_DOM"/>
    <property type="match status" value="1"/>
</dbReference>
<dbReference type="InterPro" id="IPR050430">
    <property type="entry name" value="Peptidase_S1"/>
</dbReference>
<keyword evidence="6" id="KW-1185">Reference proteome</keyword>
<evidence type="ECO:0000256" key="1">
    <source>
        <dbReference type="ARBA" id="ARBA00007664"/>
    </source>
</evidence>
<dbReference type="SMART" id="SM00020">
    <property type="entry name" value="Tryp_SPc"/>
    <property type="match status" value="1"/>
</dbReference>
<protein>
    <recommendedName>
        <fullName evidence="4">Peptidase S1 domain-containing protein</fullName>
    </recommendedName>
</protein>
<keyword evidence="3" id="KW-0732">Signal</keyword>
<dbReference type="Pfam" id="PF00089">
    <property type="entry name" value="Trypsin"/>
    <property type="match status" value="1"/>
</dbReference>
<evidence type="ECO:0000256" key="2">
    <source>
        <dbReference type="ARBA" id="ARBA00023157"/>
    </source>
</evidence>
<gene>
    <name evidence="5" type="ORF">GCM10007857_25120</name>
</gene>
<dbReference type="InterPro" id="IPR001314">
    <property type="entry name" value="Peptidase_S1A"/>
</dbReference>
<comment type="caution">
    <text evidence="5">The sequence shown here is derived from an EMBL/GenBank/DDBJ whole genome shotgun (WGS) entry which is preliminary data.</text>
</comment>
<proteinExistence type="inferred from homology"/>
<dbReference type="EMBL" id="BSOW01000007">
    <property type="protein sequence ID" value="GLR85801.1"/>
    <property type="molecule type" value="Genomic_DNA"/>
</dbReference>
<dbReference type="InterPro" id="IPR001254">
    <property type="entry name" value="Trypsin_dom"/>
</dbReference>
<dbReference type="PRINTS" id="PR00722">
    <property type="entry name" value="CHYMOTRYPSIN"/>
</dbReference>
<keyword evidence="2" id="KW-1015">Disulfide bond</keyword>
<reference evidence="6" key="1">
    <citation type="journal article" date="2019" name="Int. J. Syst. Evol. Microbiol.">
        <title>The Global Catalogue of Microorganisms (GCM) 10K type strain sequencing project: providing services to taxonomists for standard genome sequencing and annotation.</title>
        <authorList>
            <consortium name="The Broad Institute Genomics Platform"/>
            <consortium name="The Broad Institute Genome Sequencing Center for Infectious Disease"/>
            <person name="Wu L."/>
            <person name="Ma J."/>
        </authorList>
    </citation>
    <scope>NUCLEOTIDE SEQUENCE [LARGE SCALE GENOMIC DNA]</scope>
    <source>
        <strain evidence="6">NBRC 102520</strain>
    </source>
</reference>
<evidence type="ECO:0000256" key="3">
    <source>
        <dbReference type="SAM" id="SignalP"/>
    </source>
</evidence>
<dbReference type="Gene3D" id="2.40.10.10">
    <property type="entry name" value="Trypsin-like serine proteases"/>
    <property type="match status" value="1"/>
</dbReference>
<organism evidence="5 6">
    <name type="scientific">Bradyrhizobium iriomotense</name>
    <dbReference type="NCBI Taxonomy" id="441950"/>
    <lineage>
        <taxon>Bacteria</taxon>
        <taxon>Pseudomonadati</taxon>
        <taxon>Pseudomonadota</taxon>
        <taxon>Alphaproteobacteria</taxon>
        <taxon>Hyphomicrobiales</taxon>
        <taxon>Nitrobacteraceae</taxon>
        <taxon>Bradyrhizobium</taxon>
    </lineage>
</organism>
<sequence>MNKTSIRLAAVALLFTAPAQAIVGGGTPQSEGVARSIVTIVGSRGNFCTGSLIAARLVLTAAHCVQPGAEYKILDYGADGKPQLQNVRAVAIHPSFNMQAMQSHRATADVALLQLEIPLKGKSTSQIGTPQIPIVVGGRFTIAGVGVTVPGDGKSSGTTRVAGLVVTGQPGTLQIRLVDPVTNGVRTGIGACTGDSGGPAFEDKPNGPVVIGVISWSTGPNGSAGCGGLTGVTPLTLYRDWLVQTARSWGAAL</sequence>
<evidence type="ECO:0000313" key="5">
    <source>
        <dbReference type="EMBL" id="GLR85801.1"/>
    </source>
</evidence>
<evidence type="ECO:0000259" key="4">
    <source>
        <dbReference type="PROSITE" id="PS50240"/>
    </source>
</evidence>
<dbReference type="InterPro" id="IPR009003">
    <property type="entry name" value="Peptidase_S1_PA"/>
</dbReference>
<comment type="similarity">
    <text evidence="1">Belongs to the peptidase S1 family.</text>
</comment>
<dbReference type="RefSeq" id="WP_284265433.1">
    <property type="nucleotide sequence ID" value="NZ_BSOW01000007.1"/>
</dbReference>
<accession>A0ABQ6AX36</accession>
<dbReference type="InterPro" id="IPR043504">
    <property type="entry name" value="Peptidase_S1_PA_chymotrypsin"/>
</dbReference>